<protein>
    <submittedName>
        <fullName evidence="1">Uncharacterized protein</fullName>
    </submittedName>
</protein>
<name>A0AB73LXQ2_9LEPT</name>
<dbReference type="EMBL" id="MTSU01000007">
    <property type="protein sequence ID" value="ONF93136.1"/>
    <property type="molecule type" value="Genomic_DNA"/>
</dbReference>
<organism evidence="1 2">
    <name type="scientific">Leptospira santarosai</name>
    <dbReference type="NCBI Taxonomy" id="28183"/>
    <lineage>
        <taxon>Bacteria</taxon>
        <taxon>Pseudomonadati</taxon>
        <taxon>Spirochaetota</taxon>
        <taxon>Spirochaetia</taxon>
        <taxon>Leptospirales</taxon>
        <taxon>Leptospiraceae</taxon>
        <taxon>Leptospira</taxon>
    </lineage>
</organism>
<dbReference type="Proteomes" id="UP000189337">
    <property type="component" value="Unassembled WGS sequence"/>
</dbReference>
<gene>
    <name evidence="1" type="ORF">BWD14_10045</name>
</gene>
<reference evidence="1 2" key="1">
    <citation type="submission" date="2017-01" db="EMBL/GenBank/DDBJ databases">
        <title>Comparative genomic analysis of Brazilian Leptospira santarosai.</title>
        <authorList>
            <person name="Moreno L.Z."/>
            <person name="Miraglia F."/>
            <person name="Kremer F.S."/>
            <person name="Eslabao M.R."/>
            <person name="Lilenbaum W."/>
            <person name="Dellagostin O.A."/>
            <person name="Moreno A.M."/>
        </authorList>
    </citation>
    <scope>NUCLEOTIDE SEQUENCE [LARGE SCALE GENOMIC DNA]</scope>
    <source>
        <strain evidence="1 2">M52/8-19</strain>
    </source>
</reference>
<dbReference type="RefSeq" id="WP_076637726.1">
    <property type="nucleotide sequence ID" value="NZ_MTSU01000007.1"/>
</dbReference>
<dbReference type="AlphaFoldDB" id="A0AB73LXQ2"/>
<comment type="caution">
    <text evidence="1">The sequence shown here is derived from an EMBL/GenBank/DDBJ whole genome shotgun (WGS) entry which is preliminary data.</text>
</comment>
<accession>A0AB73LXQ2</accession>
<proteinExistence type="predicted"/>
<evidence type="ECO:0000313" key="2">
    <source>
        <dbReference type="Proteomes" id="UP000189337"/>
    </source>
</evidence>
<sequence length="156" mass="18003">MSIPEYSDLMDFKYTPKGVVFHAIDFSGYSGIVNIPDSLRLYNGFFEDTERRRVGFRVQNGSVYREINIANIYSNDPQIPQFNKLFSLANVHIPNFSQSIKTYDFDSGGTSVPLPESVKDWLDKIFKEIKDILLIGLCIYLAWKIFGDEIMGRKKR</sequence>
<evidence type="ECO:0000313" key="1">
    <source>
        <dbReference type="EMBL" id="ONF93136.1"/>
    </source>
</evidence>